<evidence type="ECO:0000313" key="2">
    <source>
        <dbReference type="Proteomes" id="UP001592581"/>
    </source>
</evidence>
<reference evidence="1 2" key="1">
    <citation type="submission" date="2024-06" db="EMBL/GenBank/DDBJ databases">
        <authorList>
            <person name="Lee S.D."/>
        </authorList>
    </citation>
    <scope>NUCLEOTIDE SEQUENCE [LARGE SCALE GENOMIC DNA]</scope>
    <source>
        <strain evidence="1 2">N1-10</strain>
    </source>
</reference>
<dbReference type="RefSeq" id="WP_380563592.1">
    <property type="nucleotide sequence ID" value="NZ_JBEUKS010000002.1"/>
</dbReference>
<sequence>MWDDLIAVAAISDFKDPRLMQHMLYQPLTDWAQQFADSKRDGVVSAGRPIWSPEVVSVTPAVKPNRVEIADCVDATHWLQVHAASGKPVDDVPGGRHRSEAAVTFVSVTQSWMVTQQIYGKAGSC</sequence>
<name>A0ABV6XJ99_9ACTN</name>
<accession>A0ABV6XJ99</accession>
<dbReference type="Proteomes" id="UP001592581">
    <property type="component" value="Unassembled WGS sequence"/>
</dbReference>
<dbReference type="EMBL" id="JBEUKS010000002">
    <property type="protein sequence ID" value="MFC1437999.1"/>
    <property type="molecule type" value="Genomic_DNA"/>
</dbReference>
<comment type="caution">
    <text evidence="1">The sequence shown here is derived from an EMBL/GenBank/DDBJ whole genome shotgun (WGS) entry which is preliminary data.</text>
</comment>
<keyword evidence="2" id="KW-1185">Reference proteome</keyword>
<organism evidence="1 2">
    <name type="scientific">Streptacidiphilus jeojiensis</name>
    <dbReference type="NCBI Taxonomy" id="3229225"/>
    <lineage>
        <taxon>Bacteria</taxon>
        <taxon>Bacillati</taxon>
        <taxon>Actinomycetota</taxon>
        <taxon>Actinomycetes</taxon>
        <taxon>Kitasatosporales</taxon>
        <taxon>Streptomycetaceae</taxon>
        <taxon>Streptacidiphilus</taxon>
    </lineage>
</organism>
<protein>
    <submittedName>
        <fullName evidence="1">Uncharacterized protein</fullName>
    </submittedName>
</protein>
<proteinExistence type="predicted"/>
<gene>
    <name evidence="1" type="ORF">ABUW04_06980</name>
</gene>
<evidence type="ECO:0000313" key="1">
    <source>
        <dbReference type="EMBL" id="MFC1437999.1"/>
    </source>
</evidence>